<accession>A0A2R6WQB0</accession>
<dbReference type="Proteomes" id="UP000244005">
    <property type="component" value="Unassembled WGS sequence"/>
</dbReference>
<evidence type="ECO:0000313" key="2">
    <source>
        <dbReference type="Proteomes" id="UP000244005"/>
    </source>
</evidence>
<organism evidence="1 2">
    <name type="scientific">Marchantia polymorpha</name>
    <name type="common">Common liverwort</name>
    <name type="synonym">Marchantia aquatica</name>
    <dbReference type="NCBI Taxonomy" id="3197"/>
    <lineage>
        <taxon>Eukaryota</taxon>
        <taxon>Viridiplantae</taxon>
        <taxon>Streptophyta</taxon>
        <taxon>Embryophyta</taxon>
        <taxon>Marchantiophyta</taxon>
        <taxon>Marchantiopsida</taxon>
        <taxon>Marchantiidae</taxon>
        <taxon>Marchantiales</taxon>
        <taxon>Marchantiaceae</taxon>
        <taxon>Marchantia</taxon>
    </lineage>
</organism>
<sequence length="111" mass="12479">MRISVLELRRPGPGTAVPLVGYCGAAPTCHLYDIPVHGHISQFSLGRECLTLPDPSAHRFVRSQLQMHLRFEVVWRSGVHGRIESSRSTSSRGVLWKHSFSIELRAIVCEF</sequence>
<dbReference type="Gramene" id="Mp4g01310.1">
    <property type="protein sequence ID" value="Mp4g01310.1.cds1"/>
    <property type="gene ID" value="Mp4g01310"/>
</dbReference>
<dbReference type="AlphaFoldDB" id="A0A2R6WQB0"/>
<protein>
    <submittedName>
        <fullName evidence="1">Uncharacterized protein</fullName>
    </submittedName>
</protein>
<name>A0A2R6WQB0_MARPO</name>
<evidence type="ECO:0000313" key="1">
    <source>
        <dbReference type="EMBL" id="PTQ36050.1"/>
    </source>
</evidence>
<gene>
    <name evidence="1" type="ORF">MARPO_0066s0012</name>
</gene>
<reference evidence="2" key="1">
    <citation type="journal article" date="2017" name="Cell">
        <title>Insights into land plant evolution garnered from the Marchantia polymorpha genome.</title>
        <authorList>
            <person name="Bowman J.L."/>
            <person name="Kohchi T."/>
            <person name="Yamato K.T."/>
            <person name="Jenkins J."/>
            <person name="Shu S."/>
            <person name="Ishizaki K."/>
            <person name="Yamaoka S."/>
            <person name="Nishihama R."/>
            <person name="Nakamura Y."/>
            <person name="Berger F."/>
            <person name="Adam C."/>
            <person name="Aki S.S."/>
            <person name="Althoff F."/>
            <person name="Araki T."/>
            <person name="Arteaga-Vazquez M.A."/>
            <person name="Balasubrmanian S."/>
            <person name="Barry K."/>
            <person name="Bauer D."/>
            <person name="Boehm C.R."/>
            <person name="Briginshaw L."/>
            <person name="Caballero-Perez J."/>
            <person name="Catarino B."/>
            <person name="Chen F."/>
            <person name="Chiyoda S."/>
            <person name="Chovatia M."/>
            <person name="Davies K.M."/>
            <person name="Delmans M."/>
            <person name="Demura T."/>
            <person name="Dierschke T."/>
            <person name="Dolan L."/>
            <person name="Dorantes-Acosta A.E."/>
            <person name="Eklund D.M."/>
            <person name="Florent S.N."/>
            <person name="Flores-Sandoval E."/>
            <person name="Fujiyama A."/>
            <person name="Fukuzawa H."/>
            <person name="Galik B."/>
            <person name="Grimanelli D."/>
            <person name="Grimwood J."/>
            <person name="Grossniklaus U."/>
            <person name="Hamada T."/>
            <person name="Haseloff J."/>
            <person name="Hetherington A.J."/>
            <person name="Higo A."/>
            <person name="Hirakawa Y."/>
            <person name="Hundley H.N."/>
            <person name="Ikeda Y."/>
            <person name="Inoue K."/>
            <person name="Inoue S.I."/>
            <person name="Ishida S."/>
            <person name="Jia Q."/>
            <person name="Kakita M."/>
            <person name="Kanazawa T."/>
            <person name="Kawai Y."/>
            <person name="Kawashima T."/>
            <person name="Kennedy M."/>
            <person name="Kinose K."/>
            <person name="Kinoshita T."/>
            <person name="Kohara Y."/>
            <person name="Koide E."/>
            <person name="Komatsu K."/>
            <person name="Kopischke S."/>
            <person name="Kubo M."/>
            <person name="Kyozuka J."/>
            <person name="Lagercrantz U."/>
            <person name="Lin S.S."/>
            <person name="Lindquist E."/>
            <person name="Lipzen A.M."/>
            <person name="Lu C.W."/>
            <person name="De Luna E."/>
            <person name="Martienssen R.A."/>
            <person name="Minamino N."/>
            <person name="Mizutani M."/>
            <person name="Mizutani M."/>
            <person name="Mochizuki N."/>
            <person name="Monte I."/>
            <person name="Mosher R."/>
            <person name="Nagasaki H."/>
            <person name="Nakagami H."/>
            <person name="Naramoto S."/>
            <person name="Nishitani K."/>
            <person name="Ohtani M."/>
            <person name="Okamoto T."/>
            <person name="Okumura M."/>
            <person name="Phillips J."/>
            <person name="Pollak B."/>
            <person name="Reinders A."/>
            <person name="Rovekamp M."/>
            <person name="Sano R."/>
            <person name="Sawa S."/>
            <person name="Schmid M.W."/>
            <person name="Shirakawa M."/>
            <person name="Solano R."/>
            <person name="Spunde A."/>
            <person name="Suetsugu N."/>
            <person name="Sugano S."/>
            <person name="Sugiyama A."/>
            <person name="Sun R."/>
            <person name="Suzuki Y."/>
            <person name="Takenaka M."/>
            <person name="Takezawa D."/>
            <person name="Tomogane H."/>
            <person name="Tsuzuki M."/>
            <person name="Ueda T."/>
            <person name="Umeda M."/>
            <person name="Ward J.M."/>
            <person name="Watanabe Y."/>
            <person name="Yazaki K."/>
            <person name="Yokoyama R."/>
            <person name="Yoshitake Y."/>
            <person name="Yotsui I."/>
            <person name="Zachgo S."/>
            <person name="Schmutz J."/>
        </authorList>
    </citation>
    <scope>NUCLEOTIDE SEQUENCE [LARGE SCALE GENOMIC DNA]</scope>
    <source>
        <strain evidence="2">Tak-1</strain>
    </source>
</reference>
<proteinExistence type="predicted"/>
<dbReference type="EMBL" id="KZ772738">
    <property type="protein sequence ID" value="PTQ36050.1"/>
    <property type="molecule type" value="Genomic_DNA"/>
</dbReference>
<keyword evidence="2" id="KW-1185">Reference proteome</keyword>